<protein>
    <recommendedName>
        <fullName evidence="19">Receptor-like serine/threonine-protein kinase</fullName>
        <ecNumber evidence="19">2.7.11.1</ecNumber>
    </recommendedName>
</protein>
<accession>A0AA88Q9N0</accession>
<keyword evidence="3 20" id="KW-0245">EGF-like domain</keyword>
<dbReference type="PANTHER" id="PTHR47976:SF1">
    <property type="entry name" value="G-TYPE LECTIN S-RECEPTOR-LIKE SERINE_THREONINE-PROTEIN KINASE SD2-5"/>
    <property type="match status" value="1"/>
</dbReference>
<dbReference type="InterPro" id="IPR036426">
    <property type="entry name" value="Bulb-type_lectin_dom_sf"/>
</dbReference>
<evidence type="ECO:0000313" key="25">
    <source>
        <dbReference type="EMBL" id="KAK2966214.1"/>
    </source>
</evidence>
<comment type="caution">
    <text evidence="25">The sequence shown here is derived from an EMBL/GenBank/DDBJ whole genome shotgun (WGS) entry which is preliminary data.</text>
</comment>
<evidence type="ECO:0000256" key="19">
    <source>
        <dbReference type="PIRNR" id="PIRNR000641"/>
    </source>
</evidence>
<comment type="catalytic activity">
    <reaction evidence="18 19">
        <text>L-seryl-[protein] + ATP = O-phospho-L-seryl-[protein] + ADP + H(+)</text>
        <dbReference type="Rhea" id="RHEA:17989"/>
        <dbReference type="Rhea" id="RHEA-COMP:9863"/>
        <dbReference type="Rhea" id="RHEA-COMP:11604"/>
        <dbReference type="ChEBI" id="CHEBI:15378"/>
        <dbReference type="ChEBI" id="CHEBI:29999"/>
        <dbReference type="ChEBI" id="CHEBI:30616"/>
        <dbReference type="ChEBI" id="CHEBI:83421"/>
        <dbReference type="ChEBI" id="CHEBI:456216"/>
        <dbReference type="EC" id="2.7.11.1"/>
    </reaction>
</comment>
<gene>
    <name evidence="25" type="ORF">RJ640_010031</name>
</gene>
<keyword evidence="7" id="KW-0732">Signal</keyword>
<dbReference type="PANTHER" id="PTHR47976">
    <property type="entry name" value="G-TYPE LECTIN S-RECEPTOR-LIKE SERINE/THREONINE-PROTEIN KINASE SD2-5"/>
    <property type="match status" value="1"/>
</dbReference>
<dbReference type="PROSITE" id="PS50026">
    <property type="entry name" value="EGF_3"/>
    <property type="match status" value="1"/>
</dbReference>
<evidence type="ECO:0000256" key="18">
    <source>
        <dbReference type="ARBA" id="ARBA00048679"/>
    </source>
</evidence>
<evidence type="ECO:0000256" key="3">
    <source>
        <dbReference type="ARBA" id="ARBA00022536"/>
    </source>
</evidence>
<keyword evidence="6 21" id="KW-0812">Transmembrane</keyword>
<comment type="catalytic activity">
    <reaction evidence="17 19">
        <text>L-threonyl-[protein] + ATP = O-phospho-L-threonyl-[protein] + ADP + H(+)</text>
        <dbReference type="Rhea" id="RHEA:46608"/>
        <dbReference type="Rhea" id="RHEA-COMP:11060"/>
        <dbReference type="Rhea" id="RHEA-COMP:11605"/>
        <dbReference type="ChEBI" id="CHEBI:15378"/>
        <dbReference type="ChEBI" id="CHEBI:30013"/>
        <dbReference type="ChEBI" id="CHEBI:30616"/>
        <dbReference type="ChEBI" id="CHEBI:61977"/>
        <dbReference type="ChEBI" id="CHEBI:456216"/>
        <dbReference type="EC" id="2.7.11.1"/>
    </reaction>
</comment>
<dbReference type="PROSITE" id="PS50011">
    <property type="entry name" value="PROTEIN_KINASE_DOM"/>
    <property type="match status" value="1"/>
</dbReference>
<evidence type="ECO:0000256" key="16">
    <source>
        <dbReference type="ARBA" id="ARBA00023180"/>
    </source>
</evidence>
<evidence type="ECO:0000256" key="17">
    <source>
        <dbReference type="ARBA" id="ARBA00047899"/>
    </source>
</evidence>
<evidence type="ECO:0000256" key="13">
    <source>
        <dbReference type="ARBA" id="ARBA00023136"/>
    </source>
</evidence>
<reference evidence="25" key="1">
    <citation type="submission" date="2022-12" db="EMBL/GenBank/DDBJ databases">
        <title>Draft genome assemblies for two species of Escallonia (Escalloniales).</title>
        <authorList>
            <person name="Chanderbali A."/>
            <person name="Dervinis C."/>
            <person name="Anghel I."/>
            <person name="Soltis D."/>
            <person name="Soltis P."/>
            <person name="Zapata F."/>
        </authorList>
    </citation>
    <scope>NUCLEOTIDE SEQUENCE</scope>
    <source>
        <strain evidence="25">UCBG92.1500</strain>
        <tissue evidence="25">Leaf</tissue>
    </source>
</reference>
<keyword evidence="14" id="KW-1015">Disulfide bond</keyword>
<dbReference type="GO" id="GO:0016020">
    <property type="term" value="C:membrane"/>
    <property type="evidence" value="ECO:0007669"/>
    <property type="project" value="UniProtKB-SubCell"/>
</dbReference>
<dbReference type="InterPro" id="IPR011009">
    <property type="entry name" value="Kinase-like_dom_sf"/>
</dbReference>
<dbReference type="InterPro" id="IPR024171">
    <property type="entry name" value="SRK-like_kinase"/>
</dbReference>
<evidence type="ECO:0000259" key="23">
    <source>
        <dbReference type="PROSITE" id="PS50026"/>
    </source>
</evidence>
<dbReference type="EC" id="2.7.11.1" evidence="19"/>
<keyword evidence="11 19" id="KW-0067">ATP-binding</keyword>
<dbReference type="PROSITE" id="PS50927">
    <property type="entry name" value="BULB_LECTIN"/>
    <property type="match status" value="1"/>
</dbReference>
<dbReference type="PROSITE" id="PS00108">
    <property type="entry name" value="PROTEIN_KINASE_ST"/>
    <property type="match status" value="1"/>
</dbReference>
<feature type="domain" description="EGF-like" evidence="23">
    <location>
        <begin position="312"/>
        <end position="347"/>
    </location>
</feature>
<dbReference type="InterPro" id="IPR008271">
    <property type="entry name" value="Ser/Thr_kinase_AS"/>
</dbReference>
<dbReference type="Proteomes" id="UP001187471">
    <property type="component" value="Unassembled WGS sequence"/>
</dbReference>
<name>A0AA88Q9N0_9ASTE</name>
<dbReference type="AlphaFoldDB" id="A0AA88Q9N0"/>
<evidence type="ECO:0000259" key="22">
    <source>
        <dbReference type="PROSITE" id="PS50011"/>
    </source>
</evidence>
<feature type="transmembrane region" description="Helical" evidence="21">
    <location>
        <begin position="29"/>
        <end position="48"/>
    </location>
</feature>
<dbReference type="SMART" id="SM00220">
    <property type="entry name" value="S_TKc"/>
    <property type="match status" value="1"/>
</dbReference>
<dbReference type="EMBL" id="JAVXUO010003144">
    <property type="protein sequence ID" value="KAK2966214.1"/>
    <property type="molecule type" value="Genomic_DNA"/>
</dbReference>
<dbReference type="InterPro" id="IPR000742">
    <property type="entry name" value="EGF"/>
</dbReference>
<dbReference type="SUPFAM" id="SSF51110">
    <property type="entry name" value="alpha-D-mannose-specific plant lectins"/>
    <property type="match status" value="1"/>
</dbReference>
<evidence type="ECO:0000256" key="5">
    <source>
        <dbReference type="ARBA" id="ARBA00022679"/>
    </source>
</evidence>
<dbReference type="CDD" id="cd00028">
    <property type="entry name" value="B_lectin"/>
    <property type="match status" value="1"/>
</dbReference>
<keyword evidence="16" id="KW-0325">Glycoprotein</keyword>
<dbReference type="Gene3D" id="2.90.10.10">
    <property type="entry name" value="Bulb-type lectin domain"/>
    <property type="match status" value="1"/>
</dbReference>
<evidence type="ECO:0000256" key="11">
    <source>
        <dbReference type="ARBA" id="ARBA00022840"/>
    </source>
</evidence>
<evidence type="ECO:0000256" key="6">
    <source>
        <dbReference type="ARBA" id="ARBA00022692"/>
    </source>
</evidence>
<evidence type="ECO:0000256" key="2">
    <source>
        <dbReference type="ARBA" id="ARBA00022527"/>
    </source>
</evidence>
<evidence type="ECO:0000256" key="21">
    <source>
        <dbReference type="SAM" id="Phobius"/>
    </source>
</evidence>
<dbReference type="InterPro" id="IPR051343">
    <property type="entry name" value="G-type_lectin_kinases/EP1-like"/>
</dbReference>
<dbReference type="InterPro" id="IPR001480">
    <property type="entry name" value="Bulb-type_lectin_dom"/>
</dbReference>
<evidence type="ECO:0000256" key="9">
    <source>
        <dbReference type="ARBA" id="ARBA00022741"/>
    </source>
</evidence>
<evidence type="ECO:0000259" key="24">
    <source>
        <dbReference type="PROSITE" id="PS50927"/>
    </source>
</evidence>
<keyword evidence="8" id="KW-0430">Lectin</keyword>
<keyword evidence="13 21" id="KW-0472">Membrane</keyword>
<proteinExistence type="inferred from homology"/>
<evidence type="ECO:0000256" key="8">
    <source>
        <dbReference type="ARBA" id="ARBA00022734"/>
    </source>
</evidence>
<keyword evidence="9 19" id="KW-0547">Nucleotide-binding</keyword>
<keyword evidence="26" id="KW-1185">Reference proteome</keyword>
<evidence type="ECO:0000313" key="26">
    <source>
        <dbReference type="Proteomes" id="UP001187471"/>
    </source>
</evidence>
<keyword evidence="2 19" id="KW-0723">Serine/threonine-protein kinase</keyword>
<keyword evidence="15" id="KW-0675">Receptor</keyword>
<sequence>MAVARRCSSLNSSQKSSSKQFLALRQVDARYVAMALFFILQHLGYMYLSVSAAPLRRVGRTYPGFSGSVVTWIDSAGKILFSNNLNFILGFSSTTQDPRLLLLVVIHVPTTTTVWTANRGSMVRQTDNFVFDRTGNAYLEKEGGIAWSTDTAGKGVAAMELQDSGNLVLLSDDFKPLWQSFSYPTDTLLSNQFFFEGMKLVSEPNLYNLSFYLEMSLDNLILFGGFETPQPYWISSTDVRFFRQVNGVISSASIISNSWSFFDQNQTLVAQIIFSADDSSDACWAAVLGANGLITFHNLHESSTVAVPEKIPQDECATPEPCGPYGICEEDKGCSCLDGSSAQPGCNPGVASSCNGSKSSVKLLDVGSEYSYFSLSYTSPITNYDLVGCMDACLRNCSCLVLFYENSSGNCFHFEQIGSLQKHNSTRKREFEAEVLTIGSIHHRHLVKLKGFCVEGTYRLLAYEYVGNGSLEKWIFRENDEGETLDWETRFNIALGLAKGLAYLHEDCSVKIVHCDIKPENVLLDANFQAKVSDFGLARLMTREQSRVVTMFKGTRGYLAPEWITNHALSEKCDVYSFGMVLLEIIGGRRNFNLADDSEKAIFPSYVLKMMEQGKPEEILDSKLKIVTGDESLHVAIIVALYCIQGDMSLRPSMGKVVQILEGSSMVPEIPSSSQMMSNFFAVFVKPTRRIGITPGVSYCHSDAELSGVQLSGPRE</sequence>
<keyword evidence="10 19" id="KW-0418">Kinase</keyword>
<feature type="domain" description="Protein kinase" evidence="22">
    <location>
        <begin position="358"/>
        <end position="667"/>
    </location>
</feature>
<dbReference type="Pfam" id="PF01453">
    <property type="entry name" value="B_lectin"/>
    <property type="match status" value="1"/>
</dbReference>
<keyword evidence="5 19" id="KW-0808">Transferase</keyword>
<organism evidence="25 26">
    <name type="scientific">Escallonia rubra</name>
    <dbReference type="NCBI Taxonomy" id="112253"/>
    <lineage>
        <taxon>Eukaryota</taxon>
        <taxon>Viridiplantae</taxon>
        <taxon>Streptophyta</taxon>
        <taxon>Embryophyta</taxon>
        <taxon>Tracheophyta</taxon>
        <taxon>Spermatophyta</taxon>
        <taxon>Magnoliopsida</taxon>
        <taxon>eudicotyledons</taxon>
        <taxon>Gunneridae</taxon>
        <taxon>Pentapetalae</taxon>
        <taxon>asterids</taxon>
        <taxon>campanulids</taxon>
        <taxon>Escalloniales</taxon>
        <taxon>Escalloniaceae</taxon>
        <taxon>Escallonia</taxon>
    </lineage>
</organism>
<comment type="subcellular location">
    <subcellularLocation>
        <location evidence="1">Membrane</location>
        <topology evidence="1">Single-pass type I membrane protein</topology>
    </subcellularLocation>
</comment>
<comment type="caution">
    <text evidence="20">Lacks conserved residue(s) required for the propagation of feature annotation.</text>
</comment>
<dbReference type="GO" id="GO:0030246">
    <property type="term" value="F:carbohydrate binding"/>
    <property type="evidence" value="ECO:0007669"/>
    <property type="project" value="UniProtKB-KW"/>
</dbReference>
<evidence type="ECO:0000256" key="4">
    <source>
        <dbReference type="ARBA" id="ARBA00022553"/>
    </source>
</evidence>
<dbReference type="Gene3D" id="1.10.510.10">
    <property type="entry name" value="Transferase(Phosphotransferase) domain 1"/>
    <property type="match status" value="1"/>
</dbReference>
<dbReference type="SUPFAM" id="SSF56112">
    <property type="entry name" value="Protein kinase-like (PK-like)"/>
    <property type="match status" value="1"/>
</dbReference>
<evidence type="ECO:0000256" key="20">
    <source>
        <dbReference type="PROSITE-ProRule" id="PRU00076"/>
    </source>
</evidence>
<evidence type="ECO:0000256" key="7">
    <source>
        <dbReference type="ARBA" id="ARBA00022729"/>
    </source>
</evidence>
<comment type="similarity">
    <text evidence="19">Belongs to the protein kinase superfamily. Ser/Thr protein kinase family.</text>
</comment>
<dbReference type="GO" id="GO:0004674">
    <property type="term" value="F:protein serine/threonine kinase activity"/>
    <property type="evidence" value="ECO:0007669"/>
    <property type="project" value="UniProtKB-KW"/>
</dbReference>
<evidence type="ECO:0000256" key="12">
    <source>
        <dbReference type="ARBA" id="ARBA00022989"/>
    </source>
</evidence>
<dbReference type="InterPro" id="IPR000719">
    <property type="entry name" value="Prot_kinase_dom"/>
</dbReference>
<dbReference type="Pfam" id="PF00069">
    <property type="entry name" value="Pkinase"/>
    <property type="match status" value="1"/>
</dbReference>
<evidence type="ECO:0000256" key="10">
    <source>
        <dbReference type="ARBA" id="ARBA00022777"/>
    </source>
</evidence>
<feature type="domain" description="Bulb-type lectin" evidence="24">
    <location>
        <begin position="65"/>
        <end position="182"/>
    </location>
</feature>
<dbReference type="SMART" id="SM00108">
    <property type="entry name" value="B_lectin"/>
    <property type="match status" value="1"/>
</dbReference>
<keyword evidence="12 21" id="KW-1133">Transmembrane helix</keyword>
<keyword evidence="4" id="KW-0597">Phosphoprotein</keyword>
<evidence type="ECO:0000256" key="15">
    <source>
        <dbReference type="ARBA" id="ARBA00023170"/>
    </source>
</evidence>
<dbReference type="GO" id="GO:0005524">
    <property type="term" value="F:ATP binding"/>
    <property type="evidence" value="ECO:0007669"/>
    <property type="project" value="UniProtKB-KW"/>
</dbReference>
<dbReference type="FunFam" id="1.10.510.10:FF:000248">
    <property type="entry name" value="S-receptor-like kinase 5"/>
    <property type="match status" value="1"/>
</dbReference>
<dbReference type="PIRSF" id="PIRSF000641">
    <property type="entry name" value="SRK"/>
    <property type="match status" value="1"/>
</dbReference>
<evidence type="ECO:0000256" key="1">
    <source>
        <dbReference type="ARBA" id="ARBA00004479"/>
    </source>
</evidence>
<dbReference type="CDD" id="cd00054">
    <property type="entry name" value="EGF_CA"/>
    <property type="match status" value="1"/>
</dbReference>
<evidence type="ECO:0000256" key="14">
    <source>
        <dbReference type="ARBA" id="ARBA00023157"/>
    </source>
</evidence>
<dbReference type="Gene3D" id="3.30.200.20">
    <property type="entry name" value="Phosphorylase Kinase, domain 1"/>
    <property type="match status" value="1"/>
</dbReference>